<dbReference type="Proteomes" id="UP000242287">
    <property type="component" value="Unassembled WGS sequence"/>
</dbReference>
<dbReference type="STRING" id="703135.A0A2A9NBA0"/>
<reference evidence="2 3" key="1">
    <citation type="submission" date="2014-02" db="EMBL/GenBank/DDBJ databases">
        <title>Transposable element dynamics among asymbiotic and ectomycorrhizal Amanita fungi.</title>
        <authorList>
            <consortium name="DOE Joint Genome Institute"/>
            <person name="Hess J."/>
            <person name="Skrede I."/>
            <person name="Wolfe B."/>
            <person name="LaButti K."/>
            <person name="Ohm R.A."/>
            <person name="Grigoriev I.V."/>
            <person name="Pringle A."/>
        </authorList>
    </citation>
    <scope>NUCLEOTIDE SEQUENCE [LARGE SCALE GENOMIC DNA]</scope>
    <source>
        <strain evidence="2 3">SKay4041</strain>
    </source>
</reference>
<name>A0A2A9NBA0_9AGAR</name>
<dbReference type="Pfam" id="PF17667">
    <property type="entry name" value="Pkinase_fungal"/>
    <property type="match status" value="1"/>
</dbReference>
<evidence type="ECO:0000313" key="3">
    <source>
        <dbReference type="Proteomes" id="UP000242287"/>
    </source>
</evidence>
<sequence length="120" mass="13738">MFCEPKDIGFDPTITSGYEADGLVHYIMAGGLNYRVIESLFISDMIRGRGTCVWKVTLRSNPDLNDASKWDTIKYAWVDMAQFHIEVFYIKRARENGFTEGILEVISAENVLFDDKEDTN</sequence>
<protein>
    <recommendedName>
        <fullName evidence="1">Fungal-type protein kinase domain-containing protein</fullName>
    </recommendedName>
</protein>
<dbReference type="EMBL" id="KZ302177">
    <property type="protein sequence ID" value="PFH46594.1"/>
    <property type="molecule type" value="Genomic_DNA"/>
</dbReference>
<feature type="domain" description="Fungal-type protein kinase" evidence="1">
    <location>
        <begin position="1"/>
        <end position="119"/>
    </location>
</feature>
<dbReference type="OrthoDB" id="5584477at2759"/>
<dbReference type="AlphaFoldDB" id="A0A2A9NBA0"/>
<evidence type="ECO:0000259" key="1">
    <source>
        <dbReference type="Pfam" id="PF17667"/>
    </source>
</evidence>
<evidence type="ECO:0000313" key="2">
    <source>
        <dbReference type="EMBL" id="PFH46594.1"/>
    </source>
</evidence>
<keyword evidence="3" id="KW-1185">Reference proteome</keyword>
<proteinExistence type="predicted"/>
<accession>A0A2A9NBA0</accession>
<gene>
    <name evidence="2" type="ORF">AMATHDRAFT_50932</name>
</gene>
<dbReference type="InterPro" id="IPR040976">
    <property type="entry name" value="Pkinase_fungal"/>
</dbReference>
<organism evidence="2 3">
    <name type="scientific">Amanita thiersii Skay4041</name>
    <dbReference type="NCBI Taxonomy" id="703135"/>
    <lineage>
        <taxon>Eukaryota</taxon>
        <taxon>Fungi</taxon>
        <taxon>Dikarya</taxon>
        <taxon>Basidiomycota</taxon>
        <taxon>Agaricomycotina</taxon>
        <taxon>Agaricomycetes</taxon>
        <taxon>Agaricomycetidae</taxon>
        <taxon>Agaricales</taxon>
        <taxon>Pluteineae</taxon>
        <taxon>Amanitaceae</taxon>
        <taxon>Amanita</taxon>
    </lineage>
</organism>